<dbReference type="AlphaFoldDB" id="A0A9P8TS89"/>
<organism evidence="1 2">
    <name type="scientific">Wickerhamomyces pijperi</name>
    <name type="common">Yeast</name>
    <name type="synonym">Pichia pijperi</name>
    <dbReference type="NCBI Taxonomy" id="599730"/>
    <lineage>
        <taxon>Eukaryota</taxon>
        <taxon>Fungi</taxon>
        <taxon>Dikarya</taxon>
        <taxon>Ascomycota</taxon>
        <taxon>Saccharomycotina</taxon>
        <taxon>Saccharomycetes</taxon>
        <taxon>Phaffomycetales</taxon>
        <taxon>Wickerhamomycetaceae</taxon>
        <taxon>Wickerhamomyces</taxon>
    </lineage>
</organism>
<sequence length="726" mass="83943">MPSLSSSPDFCKIFLNLPPEIWLIIIKLSPDISTIRKITLIKPEYFSLQLHFPDVESENSVSSSTGNHCKLYFQELFRNQFSHSVVQNYRYNDFMPFNTQRVQLFEVFGVKWTSKLSLDQYKWFANADYVVLHTDEPNQIIQVDENSQELGSYSPEDKMILFPEVCDISCSFMGPFQLKEKNNHQFQLKNIGHDRLPKVSALNLSVSVERRERTHSFGVSLNDCRLPDLKVIRLMGLHLDAVANCDLSGLQNIMIQPKEPYPVPRFEFDFAGFNSNLKQPYRFNSSSIKQFTDFYPKLARDTDTTSLLNCHSQMMTVVLSVPLMNQIFMEGAHFIKILEFPFDPTITTSKQSKDQLPIFERLVLQISAYYKEQLPLYTRTQFKAILHLVLSYYGYKLNMLRNEIVNLHLELAGPAAYYSRSFLRSICGAGQIQSLVIDNIAFSSDVEDSDPNLHAPVHLLLPKVKEIKLQHTCIHSQEDLVTVQSRERSGLKVTLSFKDSLKGDMLRLDYYRYISDFERSNYRIDLLTIKHSIELTDDRFTKRVFKFGPRSFLFKYHSSSILNHQSFNFKASVIKLEIGLVDVIYFFANSERFTLENCEKLTITLSDDARSVIASNGDIIRRLISTIRQNVETNTASFKSKAPVLRNFHFDYTALHFKSQDLQLKPYELLHDWFHSFLIDTLDNLPHLQTVTCLGQLLQRASSSTDLFVTSVLFTDPERNFGVSIK</sequence>
<evidence type="ECO:0000313" key="2">
    <source>
        <dbReference type="Proteomes" id="UP000774326"/>
    </source>
</evidence>
<keyword evidence="2" id="KW-1185">Reference proteome</keyword>
<reference evidence="1" key="2">
    <citation type="submission" date="2021-01" db="EMBL/GenBank/DDBJ databases">
        <authorList>
            <person name="Schikora-Tamarit M.A."/>
        </authorList>
    </citation>
    <scope>NUCLEOTIDE SEQUENCE</scope>
    <source>
        <strain evidence="1">CBS2887</strain>
    </source>
</reference>
<evidence type="ECO:0000313" key="1">
    <source>
        <dbReference type="EMBL" id="KAH3688744.1"/>
    </source>
</evidence>
<proteinExistence type="predicted"/>
<gene>
    <name evidence="1" type="ORF">WICPIJ_000251</name>
</gene>
<dbReference type="Proteomes" id="UP000774326">
    <property type="component" value="Unassembled WGS sequence"/>
</dbReference>
<protein>
    <submittedName>
        <fullName evidence="1">Uncharacterized protein</fullName>
    </submittedName>
</protein>
<dbReference type="EMBL" id="JAEUBG010000168">
    <property type="protein sequence ID" value="KAH3688744.1"/>
    <property type="molecule type" value="Genomic_DNA"/>
</dbReference>
<reference evidence="1" key="1">
    <citation type="journal article" date="2021" name="Open Biol.">
        <title>Shared evolutionary footprints suggest mitochondrial oxidative damage underlies multiple complex I losses in fungi.</title>
        <authorList>
            <person name="Schikora-Tamarit M.A."/>
            <person name="Marcet-Houben M."/>
            <person name="Nosek J."/>
            <person name="Gabaldon T."/>
        </authorList>
    </citation>
    <scope>NUCLEOTIDE SEQUENCE</scope>
    <source>
        <strain evidence="1">CBS2887</strain>
    </source>
</reference>
<name>A0A9P8TS89_WICPI</name>
<comment type="caution">
    <text evidence="1">The sequence shown here is derived from an EMBL/GenBank/DDBJ whole genome shotgun (WGS) entry which is preliminary data.</text>
</comment>
<accession>A0A9P8TS89</accession>